<feature type="active site" description="Nucleophile" evidence="3">
    <location>
        <position position="153"/>
    </location>
</feature>
<dbReference type="Gene3D" id="3.40.50.720">
    <property type="entry name" value="NAD(P)-binding Rossmann-like Domain"/>
    <property type="match status" value="1"/>
</dbReference>
<feature type="binding site" evidence="5">
    <location>
        <position position="121"/>
    </location>
    <ligand>
        <name>NAD(+)</name>
        <dbReference type="ChEBI" id="CHEBI:57540"/>
    </ligand>
</feature>
<dbReference type="Proteomes" id="UP000267246">
    <property type="component" value="Unassembled WGS sequence"/>
</dbReference>
<dbReference type="InterPro" id="IPR006424">
    <property type="entry name" value="Glyceraldehyde-3-P_DH_1"/>
</dbReference>
<evidence type="ECO:0000256" key="5">
    <source>
        <dbReference type="PIRSR" id="PIRSR000149-3"/>
    </source>
</evidence>
<feature type="binding site" evidence="4">
    <location>
        <begin position="211"/>
        <end position="212"/>
    </location>
    <ligand>
        <name>D-glyceraldehyde 3-phosphate</name>
        <dbReference type="ChEBI" id="CHEBI:59776"/>
    </ligand>
</feature>
<keyword evidence="2 8" id="KW-0560">Oxidoreductase</keyword>
<sequence>MSKTKIAINGFGRIGRLVFREIFNDKELEVVAINDLTDAKTLAHLLKYDTAHGQMDAKIEAEEGKIIVDGKSYLVFAEKDPALLPWKKLGVNLVVEGTGRFVTLEGASKHIEAGAKRVLITAPAKGGDVKTVVYSVNEKILDSNDKVVSAASCTTNCLAPVMNVLEKEFGVEKAFMSTVHSYTADQRLQDAPHSDLRRARAAASNVIPTTTGAAKSIGKVIPSLNGKMNGIALRVPTITGSLIDVSVELKKKVTVEDINKAMKKYESASLKYSEDPLVSSDIIGETHGSIFDSLLTSSLEVDGKTLYKVYAWYDNESSFVSQYVRTLKHMAKLGK</sequence>
<evidence type="ECO:0000256" key="2">
    <source>
        <dbReference type="ARBA" id="ARBA00023002"/>
    </source>
</evidence>
<dbReference type="CDD" id="cd05214">
    <property type="entry name" value="GAPDH_I_N"/>
    <property type="match status" value="1"/>
</dbReference>
<dbReference type="GO" id="GO:0050661">
    <property type="term" value="F:NADP binding"/>
    <property type="evidence" value="ECO:0007669"/>
    <property type="project" value="InterPro"/>
</dbReference>
<evidence type="ECO:0000313" key="10">
    <source>
        <dbReference type="EMBL" id="RMA79020.1"/>
    </source>
</evidence>
<reference evidence="10 11" key="1">
    <citation type="submission" date="2018-10" db="EMBL/GenBank/DDBJ databases">
        <title>Genomic Encyclopedia of Archaeal and Bacterial Type Strains, Phase II (KMG-II): from individual species to whole genera.</title>
        <authorList>
            <person name="Goeker M."/>
        </authorList>
    </citation>
    <scope>NUCLEOTIDE SEQUENCE [LARGE SCALE GENOMIC DNA]</scope>
    <source>
        <strain evidence="10 11">ATCC 29870</strain>
    </source>
</reference>
<evidence type="ECO:0000256" key="4">
    <source>
        <dbReference type="PIRSR" id="PIRSR000149-2"/>
    </source>
</evidence>
<dbReference type="EC" id="1.2.1.-" evidence="8"/>
<dbReference type="GO" id="GO:0016620">
    <property type="term" value="F:oxidoreductase activity, acting on the aldehyde or oxo group of donors, NAD or NADP as acceptor"/>
    <property type="evidence" value="ECO:0007669"/>
    <property type="project" value="InterPro"/>
</dbReference>
<keyword evidence="5" id="KW-0520">NAD</keyword>
<feature type="binding site" evidence="5">
    <location>
        <begin position="13"/>
        <end position="14"/>
    </location>
    <ligand>
        <name>NAD(+)</name>
        <dbReference type="ChEBI" id="CHEBI:57540"/>
    </ligand>
</feature>
<accession>A0A3M0A2G5</accession>
<evidence type="ECO:0000256" key="6">
    <source>
        <dbReference type="PIRSR" id="PIRSR000149-4"/>
    </source>
</evidence>
<proteinExistence type="inferred from homology"/>
<dbReference type="InterPro" id="IPR020828">
    <property type="entry name" value="GlycerAld_3-P_DH_NAD(P)-bd"/>
</dbReference>
<gene>
    <name evidence="10" type="ORF">JN00_0064</name>
</gene>
<dbReference type="NCBIfam" id="TIGR01534">
    <property type="entry name" value="GAPDH-I"/>
    <property type="match status" value="1"/>
</dbReference>
<dbReference type="GO" id="GO:0051287">
    <property type="term" value="F:NAD binding"/>
    <property type="evidence" value="ECO:0007669"/>
    <property type="project" value="InterPro"/>
</dbReference>
<dbReference type="InterPro" id="IPR020829">
    <property type="entry name" value="GlycerAld_3-P_DH_cat"/>
</dbReference>
<dbReference type="SUPFAM" id="SSF51735">
    <property type="entry name" value="NAD(P)-binding Rossmann-fold domains"/>
    <property type="match status" value="1"/>
</dbReference>
<dbReference type="EMBL" id="REFI01000005">
    <property type="protein sequence ID" value="RMA79020.1"/>
    <property type="molecule type" value="Genomic_DNA"/>
</dbReference>
<dbReference type="PANTHER" id="PTHR43148">
    <property type="entry name" value="GLYCERALDEHYDE-3-PHOSPHATE DEHYDROGENASE 2"/>
    <property type="match status" value="1"/>
</dbReference>
<feature type="binding site" evidence="5">
    <location>
        <position position="315"/>
    </location>
    <ligand>
        <name>NAD(+)</name>
        <dbReference type="ChEBI" id="CHEBI:57540"/>
    </ligand>
</feature>
<dbReference type="Pfam" id="PF00044">
    <property type="entry name" value="Gp_dh_N"/>
    <property type="match status" value="1"/>
</dbReference>
<dbReference type="Gene3D" id="3.30.360.10">
    <property type="entry name" value="Dihydrodipicolinate Reductase, domain 2"/>
    <property type="match status" value="1"/>
</dbReference>
<dbReference type="Pfam" id="PF02800">
    <property type="entry name" value="Gp_dh_C"/>
    <property type="match status" value="1"/>
</dbReference>
<keyword evidence="11" id="KW-1185">Reference proteome</keyword>
<feature type="site" description="Activates thiol group during catalysis" evidence="6">
    <location>
        <position position="180"/>
    </location>
</feature>
<dbReference type="InterPro" id="IPR036291">
    <property type="entry name" value="NAD(P)-bd_dom_sf"/>
</dbReference>
<dbReference type="FunFam" id="3.40.50.720:FF:000001">
    <property type="entry name" value="Glyceraldehyde-3-phosphate dehydrogenase"/>
    <property type="match status" value="1"/>
</dbReference>
<evidence type="ECO:0000256" key="8">
    <source>
        <dbReference type="RuleBase" id="RU361160"/>
    </source>
</evidence>
<feature type="domain" description="Glyceraldehyde 3-phosphate dehydrogenase NAD(P) binding" evidence="9">
    <location>
        <begin position="4"/>
        <end position="153"/>
    </location>
</feature>
<dbReference type="FunFam" id="3.30.360.10:FF:000002">
    <property type="entry name" value="Glyceraldehyde-3-phosphate dehydrogenase"/>
    <property type="match status" value="1"/>
</dbReference>
<dbReference type="InterPro" id="IPR020830">
    <property type="entry name" value="GlycerAld_3-P_DH_AS"/>
</dbReference>
<protein>
    <recommendedName>
        <fullName evidence="8">Glyceraldehyde-3-phosphate dehydrogenase</fullName>
        <ecNumber evidence="8">1.2.1.-</ecNumber>
    </recommendedName>
</protein>
<dbReference type="SUPFAM" id="SSF55347">
    <property type="entry name" value="Glyceraldehyde-3-phosphate dehydrogenase-like, C-terminal domain"/>
    <property type="match status" value="1"/>
</dbReference>
<evidence type="ECO:0000256" key="7">
    <source>
        <dbReference type="RuleBase" id="RU000397"/>
    </source>
</evidence>
<organism evidence="10 11">
    <name type="scientific">Metamycoplasma subdolum</name>
    <dbReference type="NCBI Taxonomy" id="92407"/>
    <lineage>
        <taxon>Bacteria</taxon>
        <taxon>Bacillati</taxon>
        <taxon>Mycoplasmatota</taxon>
        <taxon>Mycoplasmoidales</taxon>
        <taxon>Metamycoplasmataceae</taxon>
        <taxon>Metamycoplasma</taxon>
    </lineage>
</organism>
<dbReference type="CDD" id="cd18126">
    <property type="entry name" value="GAPDH_I_C"/>
    <property type="match status" value="1"/>
</dbReference>
<dbReference type="GO" id="GO:0006006">
    <property type="term" value="P:glucose metabolic process"/>
    <property type="evidence" value="ECO:0007669"/>
    <property type="project" value="InterPro"/>
</dbReference>
<evidence type="ECO:0000256" key="3">
    <source>
        <dbReference type="PIRSR" id="PIRSR000149-1"/>
    </source>
</evidence>
<dbReference type="RefSeq" id="WP_121940563.1">
    <property type="nucleotide sequence ID" value="NZ_REFI01000005.1"/>
</dbReference>
<name>A0A3M0A2G5_9BACT</name>
<evidence type="ECO:0000256" key="1">
    <source>
        <dbReference type="ARBA" id="ARBA00007406"/>
    </source>
</evidence>
<evidence type="ECO:0000313" key="11">
    <source>
        <dbReference type="Proteomes" id="UP000267246"/>
    </source>
</evidence>
<dbReference type="SMART" id="SM00846">
    <property type="entry name" value="Gp_dh_N"/>
    <property type="match status" value="1"/>
</dbReference>
<feature type="binding site" evidence="5">
    <location>
        <position position="35"/>
    </location>
    <ligand>
        <name>NAD(+)</name>
        <dbReference type="ChEBI" id="CHEBI:57540"/>
    </ligand>
</feature>
<dbReference type="PROSITE" id="PS00071">
    <property type="entry name" value="GAPDH"/>
    <property type="match status" value="1"/>
</dbReference>
<comment type="similarity">
    <text evidence="1 7">Belongs to the glyceraldehyde-3-phosphate dehydrogenase family.</text>
</comment>
<feature type="binding site" evidence="4">
    <location>
        <position position="183"/>
    </location>
    <ligand>
        <name>D-glyceraldehyde 3-phosphate</name>
        <dbReference type="ChEBI" id="CHEBI:59776"/>
    </ligand>
</feature>
<dbReference type="InterPro" id="IPR020831">
    <property type="entry name" value="GlycerAld/Erythrose_P_DH"/>
</dbReference>
<feature type="binding site" evidence="4">
    <location>
        <begin position="152"/>
        <end position="154"/>
    </location>
    <ligand>
        <name>D-glyceraldehyde 3-phosphate</name>
        <dbReference type="ChEBI" id="CHEBI:59776"/>
    </ligand>
</feature>
<dbReference type="OrthoDB" id="9803304at2"/>
<dbReference type="PIRSF" id="PIRSF000149">
    <property type="entry name" value="GAP_DH"/>
    <property type="match status" value="1"/>
</dbReference>
<evidence type="ECO:0000259" key="9">
    <source>
        <dbReference type="SMART" id="SM00846"/>
    </source>
</evidence>
<dbReference type="PRINTS" id="PR00078">
    <property type="entry name" value="G3PDHDRGNASE"/>
</dbReference>
<dbReference type="AlphaFoldDB" id="A0A3M0A2G5"/>
<feature type="binding site" evidence="4">
    <location>
        <position position="234"/>
    </location>
    <ligand>
        <name>D-glyceraldehyde 3-phosphate</name>
        <dbReference type="ChEBI" id="CHEBI:59776"/>
    </ligand>
</feature>
<comment type="caution">
    <text evidence="10">The sequence shown here is derived from an EMBL/GenBank/DDBJ whole genome shotgun (WGS) entry which is preliminary data.</text>
</comment>
<keyword evidence="5" id="KW-0547">Nucleotide-binding</keyword>